<evidence type="ECO:0000313" key="3">
    <source>
        <dbReference type="Proteomes" id="UP000247892"/>
    </source>
</evidence>
<dbReference type="EMBL" id="MASU01000005">
    <property type="protein sequence ID" value="PXY35327.1"/>
    <property type="molecule type" value="Genomic_DNA"/>
</dbReference>
<keyword evidence="3" id="KW-1185">Reference proteome</keyword>
<proteinExistence type="predicted"/>
<dbReference type="PANTHER" id="PTHR33744">
    <property type="entry name" value="CARBOHYDRATE DIACID REGULATOR"/>
    <property type="match status" value="1"/>
</dbReference>
<comment type="caution">
    <text evidence="2">The sequence shown here is derived from an EMBL/GenBank/DDBJ whole genome shotgun (WGS) entry which is preliminary data.</text>
</comment>
<dbReference type="InterPro" id="IPR051448">
    <property type="entry name" value="CdaR-like_regulators"/>
</dbReference>
<evidence type="ECO:0000259" key="1">
    <source>
        <dbReference type="Pfam" id="PF13556"/>
    </source>
</evidence>
<dbReference type="AlphaFoldDB" id="A0A318LSF7"/>
<dbReference type="Gene3D" id="1.10.10.2840">
    <property type="entry name" value="PucR C-terminal helix-turn-helix domain"/>
    <property type="match status" value="1"/>
</dbReference>
<dbReference type="Proteomes" id="UP000247892">
    <property type="component" value="Unassembled WGS sequence"/>
</dbReference>
<dbReference type="InterPro" id="IPR025736">
    <property type="entry name" value="PucR_C-HTH_dom"/>
</dbReference>
<protein>
    <recommendedName>
        <fullName evidence="1">PucR C-terminal helix-turn-helix domain-containing protein</fullName>
    </recommendedName>
</protein>
<gene>
    <name evidence="2" type="ORF">BA062_07190</name>
</gene>
<name>A0A318LSF7_9PSEU</name>
<reference evidence="2 3" key="1">
    <citation type="submission" date="2016-07" db="EMBL/GenBank/DDBJ databases">
        <title>Draft genome sequence of Prauserella sp. YIM 121212, isolated from alkaline soil.</title>
        <authorList>
            <person name="Ruckert C."/>
            <person name="Albersmeier A."/>
            <person name="Jiang C.-L."/>
            <person name="Jiang Y."/>
            <person name="Kalinowski J."/>
            <person name="Schneider O."/>
            <person name="Winkler A."/>
            <person name="Zotchev S.B."/>
        </authorList>
    </citation>
    <scope>NUCLEOTIDE SEQUENCE [LARGE SCALE GENOMIC DNA]</scope>
    <source>
        <strain evidence="2 3">YIM 121212</strain>
    </source>
</reference>
<evidence type="ECO:0000313" key="2">
    <source>
        <dbReference type="EMBL" id="PXY35327.1"/>
    </source>
</evidence>
<dbReference type="InterPro" id="IPR042070">
    <property type="entry name" value="PucR_C-HTH_sf"/>
</dbReference>
<dbReference type="PANTHER" id="PTHR33744:SF1">
    <property type="entry name" value="DNA-BINDING TRANSCRIPTIONAL ACTIVATOR ADER"/>
    <property type="match status" value="1"/>
</dbReference>
<accession>A0A318LSF7</accession>
<organism evidence="2 3">
    <name type="scientific">Prauserella flavalba</name>
    <dbReference type="NCBI Taxonomy" id="1477506"/>
    <lineage>
        <taxon>Bacteria</taxon>
        <taxon>Bacillati</taxon>
        <taxon>Actinomycetota</taxon>
        <taxon>Actinomycetes</taxon>
        <taxon>Pseudonocardiales</taxon>
        <taxon>Pseudonocardiaceae</taxon>
        <taxon>Prauserella</taxon>
    </lineage>
</organism>
<feature type="domain" description="PucR C-terminal helix-turn-helix" evidence="1">
    <location>
        <begin position="380"/>
        <end position="438"/>
    </location>
</feature>
<sequence length="442" mass="47105">MRQSLSPLAQDRLRELVRILGGLRLPVRTGRDAFLTAQLPGRWRGCDTARREDAVSAREPTVRWLENALSGALEAQRSLIGAALSSGGPRAVVTELASALECWVLLLDETGAALHSAPSQARRHAASLRLDIDRLAGGSPLHAASLAFGTDQVAVLPIGTDGDVAGYLAAGRQAPLSPADHSVLASAVGLLALDMSRQLQAVERQRAANLAVLRLATAGHPELTESAADILGVPLPGAPLRVAWLSCAVEELPGLLRAAERHQGLGQTGALVARYDRHSVVVLLPVAEGDLQALEEVLHRVPHSRGVVSEGGTLAEVPDAFRRTRSVFFGTPRGTDRLVLAKDVATAGLLAQLDHPGAQGWAAALLDPLDQHANRSKLDLISTLRVFLGNNGLVDASATALGIHRHTLRYRLRRITELLDADLDDPTVRAELWLALRLREAT</sequence>
<dbReference type="Pfam" id="PF13556">
    <property type="entry name" value="HTH_30"/>
    <property type="match status" value="1"/>
</dbReference>